<keyword evidence="3" id="KW-1185">Reference proteome</keyword>
<evidence type="ECO:0000259" key="1">
    <source>
        <dbReference type="SMART" id="SM00331"/>
    </source>
</evidence>
<dbReference type="SMART" id="SM00331">
    <property type="entry name" value="PP2C_SIG"/>
    <property type="match status" value="1"/>
</dbReference>
<dbReference type="RefSeq" id="WP_072958243.1">
    <property type="nucleotide sequence ID" value="NZ_FQUH01000007.1"/>
</dbReference>
<organism evidence="2 3">
    <name type="scientific">Vibrio gazogenes DSM 21264 = NBRC 103151</name>
    <dbReference type="NCBI Taxonomy" id="1123492"/>
    <lineage>
        <taxon>Bacteria</taxon>
        <taxon>Pseudomonadati</taxon>
        <taxon>Pseudomonadota</taxon>
        <taxon>Gammaproteobacteria</taxon>
        <taxon>Vibrionales</taxon>
        <taxon>Vibrionaceae</taxon>
        <taxon>Vibrio</taxon>
    </lineage>
</organism>
<dbReference type="Gene3D" id="3.60.40.10">
    <property type="entry name" value="PPM-type phosphatase domain"/>
    <property type="match status" value="1"/>
</dbReference>
<protein>
    <submittedName>
        <fullName evidence="2">Stage II sporulation protein E (SpoIIE)</fullName>
    </submittedName>
</protein>
<feature type="domain" description="PPM-type phosphatase" evidence="1">
    <location>
        <begin position="1"/>
        <end position="201"/>
    </location>
</feature>
<dbReference type="AlphaFoldDB" id="A0A1M5A5P6"/>
<dbReference type="InterPro" id="IPR036457">
    <property type="entry name" value="PPM-type-like_dom_sf"/>
</dbReference>
<dbReference type="InterPro" id="IPR039248">
    <property type="entry name" value="Ptase_RsbX"/>
</dbReference>
<name>A0A1M5A5P6_VIBGA</name>
<dbReference type="Pfam" id="PF07228">
    <property type="entry name" value="SpoIIE"/>
    <property type="match status" value="1"/>
</dbReference>
<proteinExistence type="predicted"/>
<dbReference type="InterPro" id="IPR001932">
    <property type="entry name" value="PPM-type_phosphatase-like_dom"/>
</dbReference>
<accession>A0A1M5A5P6</accession>
<gene>
    <name evidence="2" type="ORF">SAMN02745781_01823</name>
</gene>
<dbReference type="PANTHER" id="PTHR35801:SF1">
    <property type="entry name" value="PHOSPHOSERINE PHOSPHATASE RSBX"/>
    <property type="match status" value="1"/>
</dbReference>
<evidence type="ECO:0000313" key="3">
    <source>
        <dbReference type="Proteomes" id="UP000184159"/>
    </source>
</evidence>
<sequence length="203" mass="22897">MPFEWYSHCVPYLGESESGDGVFVRENDWGLMVAIIDVLGHGPQAAHLAREMEGYLDARFHADTSFHTQSADELPQLLEQMHDHFHGSLGAAVTLVFFNLQTRCFQGVGVGNTLMRKCGDDWRTYFSQPGVVGEMIPTLNVFQGPFGDNERFLLTTDGIKENLDLGLCHFAQYRPLQQFASFLVEHFGKPHDDITVIVLEYNV</sequence>
<reference evidence="3" key="1">
    <citation type="submission" date="2016-11" db="EMBL/GenBank/DDBJ databases">
        <authorList>
            <person name="Varghese N."/>
            <person name="Submissions S."/>
        </authorList>
    </citation>
    <scope>NUCLEOTIDE SEQUENCE [LARGE SCALE GENOMIC DNA]</scope>
    <source>
        <strain evidence="3">DSM 21264</strain>
    </source>
</reference>
<dbReference type="PANTHER" id="PTHR35801">
    <property type="entry name" value="PHOSPHOSERINE PHOSPHATASE RSBX"/>
    <property type="match status" value="1"/>
</dbReference>
<dbReference type="SUPFAM" id="SSF81606">
    <property type="entry name" value="PP2C-like"/>
    <property type="match status" value="1"/>
</dbReference>
<evidence type="ECO:0000313" key="2">
    <source>
        <dbReference type="EMBL" id="SHF25649.1"/>
    </source>
</evidence>
<dbReference type="EMBL" id="FQUH01000007">
    <property type="protein sequence ID" value="SHF25649.1"/>
    <property type="molecule type" value="Genomic_DNA"/>
</dbReference>
<dbReference type="Proteomes" id="UP000184159">
    <property type="component" value="Unassembled WGS sequence"/>
</dbReference>